<organism evidence="1 2">
    <name type="scientific">Botrytis tulipae</name>
    <dbReference type="NCBI Taxonomy" id="87230"/>
    <lineage>
        <taxon>Eukaryota</taxon>
        <taxon>Fungi</taxon>
        <taxon>Dikarya</taxon>
        <taxon>Ascomycota</taxon>
        <taxon>Pezizomycotina</taxon>
        <taxon>Leotiomycetes</taxon>
        <taxon>Helotiales</taxon>
        <taxon>Sclerotiniaceae</taxon>
        <taxon>Botrytis</taxon>
    </lineage>
</organism>
<sequence>MERSIRPGNTHAERILTLESRVTIIDTLTSISFLELFGPTIVGASEATRPEAPKIPKDPQLYW</sequence>
<evidence type="ECO:0000313" key="1">
    <source>
        <dbReference type="EMBL" id="TGO18110.1"/>
    </source>
</evidence>
<dbReference type="OrthoDB" id="10509735at2759"/>
<proteinExistence type="predicted"/>
<reference evidence="1 2" key="1">
    <citation type="submission" date="2017-12" db="EMBL/GenBank/DDBJ databases">
        <title>Comparative genomics of Botrytis spp.</title>
        <authorList>
            <person name="Valero-Jimenez C.A."/>
            <person name="Tapia P."/>
            <person name="Veloso J."/>
            <person name="Silva-Moreno E."/>
            <person name="Staats M."/>
            <person name="Valdes J.H."/>
            <person name="Van Kan J.A.L."/>
        </authorList>
    </citation>
    <scope>NUCLEOTIDE SEQUENCE [LARGE SCALE GENOMIC DNA]</scope>
    <source>
        <strain evidence="1 2">Bt9001</strain>
    </source>
</reference>
<accession>A0A4Z1F353</accession>
<comment type="caution">
    <text evidence="1">The sequence shown here is derived from an EMBL/GenBank/DDBJ whole genome shotgun (WGS) entry which is preliminary data.</text>
</comment>
<keyword evidence="2" id="KW-1185">Reference proteome</keyword>
<dbReference type="EMBL" id="PQXH01000012">
    <property type="protein sequence ID" value="TGO18110.1"/>
    <property type="molecule type" value="Genomic_DNA"/>
</dbReference>
<evidence type="ECO:0000313" key="2">
    <source>
        <dbReference type="Proteomes" id="UP000297777"/>
    </source>
</evidence>
<dbReference type="AlphaFoldDB" id="A0A4Z1F353"/>
<protein>
    <submittedName>
        <fullName evidence="1">Uncharacterized protein</fullName>
    </submittedName>
</protein>
<name>A0A4Z1F353_9HELO</name>
<gene>
    <name evidence="1" type="ORF">BTUL_0012g00540</name>
</gene>
<dbReference type="Proteomes" id="UP000297777">
    <property type="component" value="Unassembled WGS sequence"/>
</dbReference>